<evidence type="ECO:0000313" key="2">
    <source>
        <dbReference type="Proteomes" id="UP000078460"/>
    </source>
</evidence>
<evidence type="ECO:0000313" key="1">
    <source>
        <dbReference type="EMBL" id="KZB93529.1"/>
    </source>
</evidence>
<keyword evidence="2" id="KW-1185">Reference proteome</keyword>
<dbReference type="InterPro" id="IPR035437">
    <property type="entry name" value="SNase_OB-fold_sf"/>
</dbReference>
<gene>
    <name evidence="1" type="ORF">AVM11_11695</name>
</gene>
<dbReference type="Pfam" id="PF00565">
    <property type="entry name" value="SNase"/>
    <property type="match status" value="1"/>
</dbReference>
<accession>A0A175XZ61</accession>
<proteinExistence type="predicted"/>
<dbReference type="AlphaFoldDB" id="A0A175XZ61"/>
<dbReference type="EMBL" id="LQCK02000068">
    <property type="protein sequence ID" value="KZB93529.1"/>
    <property type="molecule type" value="Genomic_DNA"/>
</dbReference>
<protein>
    <submittedName>
        <fullName evidence="1">Nuclease</fullName>
    </submittedName>
</protein>
<dbReference type="STRING" id="621456.BJP26_14500"/>
<dbReference type="OrthoDB" id="9805504at2"/>
<reference evidence="1" key="1">
    <citation type="submission" date="2016-03" db="EMBL/GenBank/DDBJ databases">
        <title>Sphingomonas melonis TY, whole genome shotgun sequencing.</title>
        <authorList>
            <person name="Wang H."/>
            <person name="Zhu P."/>
        </authorList>
    </citation>
    <scope>NUCLEOTIDE SEQUENCE [LARGE SCALE GENOMIC DNA]</scope>
    <source>
        <strain evidence="1">TY</strain>
    </source>
</reference>
<dbReference type="Proteomes" id="UP000078460">
    <property type="component" value="Unassembled WGS sequence"/>
</dbReference>
<dbReference type="SMART" id="SM00318">
    <property type="entry name" value="SNc"/>
    <property type="match status" value="1"/>
</dbReference>
<comment type="caution">
    <text evidence="1">The sequence shown here is derived from an EMBL/GenBank/DDBJ whole genome shotgun (WGS) entry which is preliminary data.</text>
</comment>
<dbReference type="RefSeq" id="WP_062126043.1">
    <property type="nucleotide sequence ID" value="NZ_CP017578.1"/>
</dbReference>
<organism evidence="1 2">
    <name type="scientific">Sphingomonas melonis TY</name>
    <dbReference type="NCBI Taxonomy" id="621456"/>
    <lineage>
        <taxon>Bacteria</taxon>
        <taxon>Pseudomonadati</taxon>
        <taxon>Pseudomonadota</taxon>
        <taxon>Alphaproteobacteria</taxon>
        <taxon>Sphingomonadales</taxon>
        <taxon>Sphingomonadaceae</taxon>
        <taxon>Sphingomonas</taxon>
    </lineage>
</organism>
<dbReference type="PANTHER" id="PTHR12302">
    <property type="entry name" value="EBNA2 BINDING PROTEIN P100"/>
    <property type="match status" value="1"/>
</dbReference>
<dbReference type="KEGG" id="smy:BJP26_14500"/>
<dbReference type="SUPFAM" id="SSF50199">
    <property type="entry name" value="Staphylococcal nuclease"/>
    <property type="match status" value="1"/>
</dbReference>
<dbReference type="PANTHER" id="PTHR12302:SF26">
    <property type="entry name" value="BLR1266 PROTEIN"/>
    <property type="match status" value="1"/>
</dbReference>
<sequence length="177" mass="19161">MRLTVALALALAACGGVASQAEDQSVIRADGRAIDGDTVSFDVRLYGADAFEKRQMCRNTDGCWPCGKAAQDYASKLLKAGSSTIRLTSKQSYGRPIGTIEVDGQDLGESMIAAGLAVPATSYLRDDPARAQRYVAAYEFAEARRVGAHAGAFINPAKWRRGERLSCESRPRDRQER</sequence>
<dbReference type="Gene3D" id="2.40.50.90">
    <property type="match status" value="1"/>
</dbReference>
<name>A0A175XZ61_9SPHN</name>
<dbReference type="InterPro" id="IPR016071">
    <property type="entry name" value="Staphylococal_nuclease_OB-fold"/>
</dbReference>